<dbReference type="EMBL" id="HBFC01031615">
    <property type="protein sequence ID" value="CAD8719362.1"/>
    <property type="molecule type" value="Transcribed_RNA"/>
</dbReference>
<accession>A0A7S0SX97</accession>
<proteinExistence type="predicted"/>
<evidence type="ECO:0000313" key="2">
    <source>
        <dbReference type="EMBL" id="CAD8719362.1"/>
    </source>
</evidence>
<protein>
    <submittedName>
        <fullName evidence="2">Uncharacterized protein</fullName>
    </submittedName>
</protein>
<gene>
    <name evidence="2" type="ORF">MANT1106_LOCUS18774</name>
</gene>
<organism evidence="2">
    <name type="scientific">Mantoniella antarctica</name>
    <dbReference type="NCBI Taxonomy" id="81844"/>
    <lineage>
        <taxon>Eukaryota</taxon>
        <taxon>Viridiplantae</taxon>
        <taxon>Chlorophyta</taxon>
        <taxon>Mamiellophyceae</taxon>
        <taxon>Mamiellales</taxon>
        <taxon>Mamiellaceae</taxon>
        <taxon>Mantoniella</taxon>
    </lineage>
</organism>
<feature type="region of interest" description="Disordered" evidence="1">
    <location>
        <begin position="92"/>
        <end position="119"/>
    </location>
</feature>
<reference evidence="2" key="1">
    <citation type="submission" date="2021-01" db="EMBL/GenBank/DDBJ databases">
        <authorList>
            <person name="Corre E."/>
            <person name="Pelletier E."/>
            <person name="Niang G."/>
            <person name="Scheremetjew M."/>
            <person name="Finn R."/>
            <person name="Kale V."/>
            <person name="Holt S."/>
            <person name="Cochrane G."/>
            <person name="Meng A."/>
            <person name="Brown T."/>
            <person name="Cohen L."/>
        </authorList>
    </citation>
    <scope>NUCLEOTIDE SEQUENCE</scope>
    <source>
        <strain evidence="2">SL-175</strain>
    </source>
</reference>
<sequence>MIWLTMSDWWNSIQKGATDAAETTKLVSLRTKLQAEVMYIESQIKGALQKFGTDVFSHMENNNSAQVQQHFTDTKREVDNYREQVAAKNAEIAGLNRQMDNVGKDPSAPGAQQGMNNIG</sequence>
<evidence type="ECO:0000256" key="1">
    <source>
        <dbReference type="SAM" id="MobiDB-lite"/>
    </source>
</evidence>
<dbReference type="AlphaFoldDB" id="A0A7S0SX97"/>
<name>A0A7S0SX97_9CHLO</name>